<dbReference type="KEGG" id="cvn:111109125"/>
<protein>
    <submittedName>
        <fullName evidence="2">Short-chain collagen C4-like</fullName>
    </submittedName>
</protein>
<name>A0A8B8BBW5_CRAVI</name>
<dbReference type="GeneID" id="111109125"/>
<reference evidence="2" key="1">
    <citation type="submission" date="2025-08" db="UniProtKB">
        <authorList>
            <consortium name="RefSeq"/>
        </authorList>
    </citation>
    <scope>IDENTIFICATION</scope>
    <source>
        <tissue evidence="2">Whole sample</tissue>
    </source>
</reference>
<sequence length="243" mass="25955">MTSIGDSADTSREARILLTDPSFLMSQLQALESKVQQLTTAYQEQQVMMKGQRAMIKDLQSQIAMKNGGAIYIRWGRTSCPANISETVYTGYMGGSSTSSEGGAANSVCLTDRPVLETVGGEGQYMQGAEYGSNAFGASLIHNDIPCAVCRSTTDSSVVMIPGTNLCTSDWNLQFQGMLAAGHESFKSATEFICIDKHSESVIGGEAALGDGRFLTAVRAKCGSLKCPPYHNTKELTCVVCTK</sequence>
<dbReference type="PANTHER" id="PTHR24024">
    <property type="entry name" value="PULMONARY SURFACTANT-ASSOCIATED PROTEIN A"/>
    <property type="match status" value="1"/>
</dbReference>
<dbReference type="OrthoDB" id="6086925at2759"/>
<dbReference type="Proteomes" id="UP000694844">
    <property type="component" value="Chromosome 8"/>
</dbReference>
<dbReference type="GO" id="GO:0005615">
    <property type="term" value="C:extracellular space"/>
    <property type="evidence" value="ECO:0007669"/>
    <property type="project" value="TreeGrafter"/>
</dbReference>
<dbReference type="PANTHER" id="PTHR24024:SF18">
    <property type="entry name" value="SHORT-CHAIN COLLAGEN C4-LIKE"/>
    <property type="match status" value="1"/>
</dbReference>
<dbReference type="AlphaFoldDB" id="A0A8B8BBW5"/>
<dbReference type="InterPro" id="IPR051077">
    <property type="entry name" value="Ca-dependent_lectin"/>
</dbReference>
<evidence type="ECO:0000313" key="1">
    <source>
        <dbReference type="Proteomes" id="UP000694844"/>
    </source>
</evidence>
<proteinExistence type="predicted"/>
<organism evidence="1 2">
    <name type="scientific">Crassostrea virginica</name>
    <name type="common">Eastern oyster</name>
    <dbReference type="NCBI Taxonomy" id="6565"/>
    <lineage>
        <taxon>Eukaryota</taxon>
        <taxon>Metazoa</taxon>
        <taxon>Spiralia</taxon>
        <taxon>Lophotrochozoa</taxon>
        <taxon>Mollusca</taxon>
        <taxon>Bivalvia</taxon>
        <taxon>Autobranchia</taxon>
        <taxon>Pteriomorphia</taxon>
        <taxon>Ostreida</taxon>
        <taxon>Ostreoidea</taxon>
        <taxon>Ostreidae</taxon>
        <taxon>Crassostrea</taxon>
    </lineage>
</organism>
<keyword evidence="1" id="KW-1185">Reference proteome</keyword>
<dbReference type="RefSeq" id="XP_022300922.1">
    <property type="nucleotide sequence ID" value="XM_022445214.1"/>
</dbReference>
<evidence type="ECO:0000313" key="2">
    <source>
        <dbReference type="RefSeq" id="XP_022300922.1"/>
    </source>
</evidence>
<gene>
    <name evidence="2" type="primary">LOC111109125</name>
</gene>
<accession>A0A8B8BBW5</accession>